<evidence type="ECO:0000313" key="2">
    <source>
        <dbReference type="RefSeq" id="XP_030988203.1"/>
    </source>
</evidence>
<dbReference type="AlphaFoldDB" id="A0A6P8BLM9"/>
<evidence type="ECO:0000313" key="1">
    <source>
        <dbReference type="Proteomes" id="UP000515153"/>
    </source>
</evidence>
<sequence>MAISPVTLPEVFISQATLIHVSFHKEKAGELWDEWESLEDDHVAHREGGVDQGGLFIKLDAWGSDNEEWRTFLDSYGLSQDVQDAIMDPLLDNIRINGICAEWAKDTIEQRYYGLKYILEASQEREASSQHWALSGRAISY</sequence>
<organism evidence="1 2">
    <name type="scientific">Pyricularia grisea</name>
    <name type="common">Crabgrass-specific blast fungus</name>
    <name type="synonym">Magnaporthe grisea</name>
    <dbReference type="NCBI Taxonomy" id="148305"/>
    <lineage>
        <taxon>Eukaryota</taxon>
        <taxon>Fungi</taxon>
        <taxon>Dikarya</taxon>
        <taxon>Ascomycota</taxon>
        <taxon>Pezizomycotina</taxon>
        <taxon>Sordariomycetes</taxon>
        <taxon>Sordariomycetidae</taxon>
        <taxon>Magnaporthales</taxon>
        <taxon>Pyriculariaceae</taxon>
        <taxon>Pyricularia</taxon>
    </lineage>
</organism>
<accession>A0A6P8BLM9</accession>
<reference evidence="2" key="2">
    <citation type="submission" date="2019-10" db="EMBL/GenBank/DDBJ databases">
        <authorList>
            <consortium name="NCBI Genome Project"/>
        </authorList>
    </citation>
    <scope>NUCLEOTIDE SEQUENCE</scope>
    <source>
        <strain evidence="2">NI907</strain>
    </source>
</reference>
<proteinExistence type="predicted"/>
<reference evidence="2" key="3">
    <citation type="submission" date="2025-08" db="UniProtKB">
        <authorList>
            <consortium name="RefSeq"/>
        </authorList>
    </citation>
    <scope>IDENTIFICATION</scope>
    <source>
        <strain evidence="2">NI907</strain>
    </source>
</reference>
<dbReference type="RefSeq" id="XP_030988203.1">
    <property type="nucleotide sequence ID" value="XM_031122450.1"/>
</dbReference>
<reference evidence="2" key="1">
    <citation type="journal article" date="2019" name="Mol. Biol. Evol.">
        <title>Blast fungal genomes show frequent chromosomal changes, gene gains and losses, and effector gene turnover.</title>
        <authorList>
            <person name="Gomez Luciano L.B."/>
            <person name="Jason Tsai I."/>
            <person name="Chuma I."/>
            <person name="Tosa Y."/>
            <person name="Chen Y.H."/>
            <person name="Li J.Y."/>
            <person name="Li M.Y."/>
            <person name="Jade Lu M.Y."/>
            <person name="Nakayashiki H."/>
            <person name="Li W.H."/>
        </authorList>
    </citation>
    <scope>NUCLEOTIDE SEQUENCE</scope>
    <source>
        <strain evidence="2">NI907</strain>
    </source>
</reference>
<protein>
    <submittedName>
        <fullName evidence="2">Uncharacterized protein</fullName>
    </submittedName>
</protein>
<keyword evidence="1" id="KW-1185">Reference proteome</keyword>
<name>A0A6P8BLM9_PYRGI</name>
<dbReference type="GeneID" id="41957362"/>
<gene>
    <name evidence="2" type="ORF">PgNI_02383</name>
</gene>
<dbReference type="Proteomes" id="UP000515153">
    <property type="component" value="Unplaced"/>
</dbReference>
<dbReference type="KEGG" id="pgri:PgNI_02383"/>